<sequence>MAEKGMVGNIPIECLTGEPAVVWSGWRTLGDRELVREASAKGTHINLAYKCIAHRRNCSIEDAKHYFNKEVELWTTELLKKRQIYRASHILQNMKKNPVEYIFEVCTNSKDSTLRNYLSEYLISVAHFEAEHIDSLNILKYIIQFEEKYMIQDGLSSVLCIENIIKLPERIKEALCTELYFSINECTLLKNITNIVLWDYLLSNNKIEMIRFWIDSYYSGNAIKESNDINEEYKLLFASTNIAPDMIENIDSSNASNLVKDLVKNHLCRYGIFVEKEKQDIKLTLARICGSAMTLSEFDTVLSRETCNINKTEFLQTVDKELCLAHCLNDTSTQQDRIKVENLLDTLTKMCNSQEQCEDTLIEGIFGTIHYLSDDMNEFLKQNYLIVLVLIFLNLSKGNVADIHNTNNEMKESVLKNIFKGTDNLQLGAYSISNEILQSTLKHVPILQHIIENTPKKEATMYELLDGYKNLNVKQLLKWRFNNEPMPHFSSETLVKKYGHVEALTYEYYLKEARPNMAILSLKHSQRKLVKGVSSRRKQKASLYAHILALRNLDKPDIVCGCISFIEMLSINSENLRLHVTAANYVQKEVNVPIGNLLESIIYKNENDLNTVMTYLENSFQKNIYENFIEDSQQVINMLKIWDIIVRFAKSHNFPLPTSLLKFLANQNHWFEFLLVCQLFAYPLNQVLEITKLFEDPIMKEHLLTCLNNTQITKTQSAVHSDQKLKSRDVRQSLYCKIGVKQSGSPLSDSPTSTDSASISDSCSTLEYPINDSVYSVDDDLWLIILKCHQSPDPPGALINASRLTSRPFLTVLASCYEPSSTAAYSYSWMIISAADESIMFDYKDCLEQQIWTANQVCNLLNEMVTCGYIGTLNRAYKIFMPESPFNEFFEFLLQSAVYGDFKESLQNLSKFKMQCLNLKCNKTLDWDCSDGSYLNNLYWFTIVAIKCVIAILACGFKSTHLQIKFLETLVKCNFYADFQANLFQSLLQITKILQNTNVTFNFADFTVSDDMFEFNREIQRCIKDLLQAENYANALELSNVAGLNSSDIILAQYRYKFKCMQSNDKFDNAFWNECALNFKKYKVLHEKATEFFVEHAEKVASHHKRYEILRLAFETLKNVDTEQETVNTLEMAMWKSCILADPENIQLDSGPYIFNKLKTELLSGLDKLKFSCTLSDPSEKDAAERLLNKLIDLGELHTALRISTIFNYKHKDLHLLMLCLSLAEGEISPNELTFEETSLLKEGNKNKQQKYSALKNRGLQRLSSSSSLTTATNLNEISKTKDANVHKVQMESLSILQTIFKTLKHGQDICLRIVLYYKLAMQLGRSYHFLLVLNDPVQFLQEVTESNIENKSEVFHDIITAYKMNNDTVVTFLTENITVNIIRAIEDGQEDNICLWGYSLNSNFRIIMELCNDVSLLGGQLLKRASKLFGQSHGEKTNVSTLKTIVELLIRSHDCFTTSCNMEGIASVLRKCQNLVNVLQNLKLWTLLVRLVTGVGRFTEMNYIFQILKENDHFEFLLGKGLDKVPGLKMALLEFLKRNCPENKDLFTLVALHFRLYHEIALMWENEAKNIIKILVSDATKNHGKLQSTAQHEIKLTKTDHVLEQLQSAVSSFTHATQYYLKANTLNLASRCSDQAQLVAFQLSLFTIVFNNQQVICILNLKSEDVDRILCHTLSFSQALIVINAYNYHVDWANVIYNHCILNVNAKYLKDFIAVKKLTPNLVQDCARRYRLEKSITHEMTHNMKMLVSEVSDVECKYMLASQLGFKDIVESMLNNPIIGAYLKDTVWKKGYNVT</sequence>
<dbReference type="GO" id="GO:0005737">
    <property type="term" value="C:cytoplasm"/>
    <property type="evidence" value="ECO:0007669"/>
    <property type="project" value="TreeGrafter"/>
</dbReference>
<evidence type="ECO:0000259" key="1">
    <source>
        <dbReference type="Pfam" id="PF14649"/>
    </source>
</evidence>
<evidence type="ECO:0000313" key="2">
    <source>
        <dbReference type="EMBL" id="KZC04326.1"/>
    </source>
</evidence>
<gene>
    <name evidence="2" type="ORF">WN55_02687</name>
</gene>
<dbReference type="InterPro" id="IPR028103">
    <property type="entry name" value="Spatacsin"/>
</dbReference>
<dbReference type="OMA" id="MECVPVA"/>
<dbReference type="GO" id="GO:0007409">
    <property type="term" value="P:axonogenesis"/>
    <property type="evidence" value="ECO:0007669"/>
    <property type="project" value="TreeGrafter"/>
</dbReference>
<dbReference type="EMBL" id="KQ434778">
    <property type="protein sequence ID" value="KZC04326.1"/>
    <property type="molecule type" value="Genomic_DNA"/>
</dbReference>
<dbReference type="GO" id="GO:0007268">
    <property type="term" value="P:chemical synaptic transmission"/>
    <property type="evidence" value="ECO:0007669"/>
    <property type="project" value="TreeGrafter"/>
</dbReference>
<dbReference type="PANTHER" id="PTHR13650:SF0">
    <property type="entry name" value="SPATACSIN"/>
    <property type="match status" value="1"/>
</dbReference>
<proteinExistence type="predicted"/>
<dbReference type="Proteomes" id="UP000076502">
    <property type="component" value="Unassembled WGS sequence"/>
</dbReference>
<dbReference type="OrthoDB" id="2018754at2759"/>
<reference evidence="2 3" key="1">
    <citation type="submission" date="2015-07" db="EMBL/GenBank/DDBJ databases">
        <title>The genome of Dufourea novaeangliae.</title>
        <authorList>
            <person name="Pan H."/>
            <person name="Kapheim K."/>
        </authorList>
    </citation>
    <scope>NUCLEOTIDE SEQUENCE [LARGE SCALE GENOMIC DNA]</scope>
    <source>
        <strain evidence="2">0120121106</strain>
        <tissue evidence="2">Whole body</tissue>
    </source>
</reference>
<dbReference type="PANTHER" id="PTHR13650">
    <property type="entry name" value="SPATACSIN"/>
    <property type="match status" value="1"/>
</dbReference>
<dbReference type="InterPro" id="IPR028107">
    <property type="entry name" value="Spatacsin_C_dom"/>
</dbReference>
<accession>A0A154NXC9</accession>
<feature type="domain" description="Spatacsin C-terminal" evidence="1">
    <location>
        <begin position="1417"/>
        <end position="1732"/>
    </location>
</feature>
<evidence type="ECO:0000313" key="3">
    <source>
        <dbReference type="Proteomes" id="UP000076502"/>
    </source>
</evidence>
<name>A0A154NXC9_DUFNO</name>
<dbReference type="GO" id="GO:0030425">
    <property type="term" value="C:dendrite"/>
    <property type="evidence" value="ECO:0007669"/>
    <property type="project" value="TreeGrafter"/>
</dbReference>
<keyword evidence="3" id="KW-1185">Reference proteome</keyword>
<dbReference type="GO" id="GO:0048489">
    <property type="term" value="P:synaptic vesicle transport"/>
    <property type="evidence" value="ECO:0007669"/>
    <property type="project" value="TreeGrafter"/>
</dbReference>
<organism evidence="2 3">
    <name type="scientific">Dufourea novaeangliae</name>
    <name type="common">Sweat bee</name>
    <dbReference type="NCBI Taxonomy" id="178035"/>
    <lineage>
        <taxon>Eukaryota</taxon>
        <taxon>Metazoa</taxon>
        <taxon>Ecdysozoa</taxon>
        <taxon>Arthropoda</taxon>
        <taxon>Hexapoda</taxon>
        <taxon>Insecta</taxon>
        <taxon>Pterygota</taxon>
        <taxon>Neoptera</taxon>
        <taxon>Endopterygota</taxon>
        <taxon>Hymenoptera</taxon>
        <taxon>Apocrita</taxon>
        <taxon>Aculeata</taxon>
        <taxon>Apoidea</taxon>
        <taxon>Anthophila</taxon>
        <taxon>Halictidae</taxon>
        <taxon>Rophitinae</taxon>
        <taxon>Dufourea</taxon>
    </lineage>
</organism>
<dbReference type="GO" id="GO:0008088">
    <property type="term" value="P:axo-dendritic transport"/>
    <property type="evidence" value="ECO:0007669"/>
    <property type="project" value="TreeGrafter"/>
</dbReference>
<dbReference type="GO" id="GO:0030424">
    <property type="term" value="C:axon"/>
    <property type="evidence" value="ECO:0007669"/>
    <property type="project" value="TreeGrafter"/>
</dbReference>
<dbReference type="GO" id="GO:0045202">
    <property type="term" value="C:synapse"/>
    <property type="evidence" value="ECO:0007669"/>
    <property type="project" value="TreeGrafter"/>
</dbReference>
<protein>
    <submittedName>
        <fullName evidence="2">Spatacsin</fullName>
    </submittedName>
</protein>
<dbReference type="STRING" id="178035.A0A154NXC9"/>
<dbReference type="Pfam" id="PF14649">
    <property type="entry name" value="Spatacsin_C"/>
    <property type="match status" value="1"/>
</dbReference>